<accession>A0AAN7HED2</accession>
<dbReference type="EMBL" id="MU860034">
    <property type="protein sequence ID" value="KAK4240768.1"/>
    <property type="molecule type" value="Genomic_DNA"/>
</dbReference>
<protein>
    <submittedName>
        <fullName evidence="1">Uncharacterized protein</fullName>
    </submittedName>
</protein>
<comment type="caution">
    <text evidence="1">The sequence shown here is derived from an EMBL/GenBank/DDBJ whole genome shotgun (WGS) entry which is preliminary data.</text>
</comment>
<evidence type="ECO:0000313" key="2">
    <source>
        <dbReference type="Proteomes" id="UP001303760"/>
    </source>
</evidence>
<feature type="non-terminal residue" evidence="1">
    <location>
        <position position="94"/>
    </location>
</feature>
<dbReference type="Proteomes" id="UP001303760">
    <property type="component" value="Unassembled WGS sequence"/>
</dbReference>
<gene>
    <name evidence="1" type="ORF">C8A03DRAFT_31159</name>
</gene>
<proteinExistence type="predicted"/>
<keyword evidence="2" id="KW-1185">Reference proteome</keyword>
<reference evidence="1" key="2">
    <citation type="submission" date="2023-05" db="EMBL/GenBank/DDBJ databases">
        <authorList>
            <consortium name="Lawrence Berkeley National Laboratory"/>
            <person name="Steindorff A."/>
            <person name="Hensen N."/>
            <person name="Bonometti L."/>
            <person name="Westerberg I."/>
            <person name="Brannstrom I.O."/>
            <person name="Guillou S."/>
            <person name="Cros-Aarteil S."/>
            <person name="Calhoun S."/>
            <person name="Haridas S."/>
            <person name="Kuo A."/>
            <person name="Mondo S."/>
            <person name="Pangilinan J."/>
            <person name="Riley R."/>
            <person name="Labutti K."/>
            <person name="Andreopoulos B."/>
            <person name="Lipzen A."/>
            <person name="Chen C."/>
            <person name="Yanf M."/>
            <person name="Daum C."/>
            <person name="Ng V."/>
            <person name="Clum A."/>
            <person name="Ohm R."/>
            <person name="Martin F."/>
            <person name="Silar P."/>
            <person name="Natvig D."/>
            <person name="Lalanne C."/>
            <person name="Gautier V."/>
            <person name="Ament-Velasquez S.L."/>
            <person name="Kruys A."/>
            <person name="Hutchinson M.I."/>
            <person name="Powell A.J."/>
            <person name="Barry K."/>
            <person name="Miller A.N."/>
            <person name="Grigoriev I.V."/>
            <person name="Debuchy R."/>
            <person name="Gladieux P."/>
            <person name="Thoren M.H."/>
            <person name="Johannesson H."/>
        </authorList>
    </citation>
    <scope>NUCLEOTIDE SEQUENCE</scope>
    <source>
        <strain evidence="1">CBS 532.94</strain>
    </source>
</reference>
<name>A0AAN7HED2_9PEZI</name>
<dbReference type="AlphaFoldDB" id="A0AAN7HED2"/>
<reference evidence="1" key="1">
    <citation type="journal article" date="2023" name="Mol. Phylogenet. Evol.">
        <title>Genome-scale phylogeny and comparative genomics of the fungal order Sordariales.</title>
        <authorList>
            <person name="Hensen N."/>
            <person name="Bonometti L."/>
            <person name="Westerberg I."/>
            <person name="Brannstrom I.O."/>
            <person name="Guillou S."/>
            <person name="Cros-Aarteil S."/>
            <person name="Calhoun S."/>
            <person name="Haridas S."/>
            <person name="Kuo A."/>
            <person name="Mondo S."/>
            <person name="Pangilinan J."/>
            <person name="Riley R."/>
            <person name="LaButti K."/>
            <person name="Andreopoulos B."/>
            <person name="Lipzen A."/>
            <person name="Chen C."/>
            <person name="Yan M."/>
            <person name="Daum C."/>
            <person name="Ng V."/>
            <person name="Clum A."/>
            <person name="Steindorff A."/>
            <person name="Ohm R.A."/>
            <person name="Martin F."/>
            <person name="Silar P."/>
            <person name="Natvig D.O."/>
            <person name="Lalanne C."/>
            <person name="Gautier V."/>
            <person name="Ament-Velasquez S.L."/>
            <person name="Kruys A."/>
            <person name="Hutchinson M.I."/>
            <person name="Powell A.J."/>
            <person name="Barry K."/>
            <person name="Miller A.N."/>
            <person name="Grigoriev I.V."/>
            <person name="Debuchy R."/>
            <person name="Gladieux P."/>
            <person name="Hiltunen Thoren M."/>
            <person name="Johannesson H."/>
        </authorList>
    </citation>
    <scope>NUCLEOTIDE SEQUENCE</scope>
    <source>
        <strain evidence="1">CBS 532.94</strain>
    </source>
</reference>
<evidence type="ECO:0000313" key="1">
    <source>
        <dbReference type="EMBL" id="KAK4240768.1"/>
    </source>
</evidence>
<organism evidence="1 2">
    <name type="scientific">Achaetomium macrosporum</name>
    <dbReference type="NCBI Taxonomy" id="79813"/>
    <lineage>
        <taxon>Eukaryota</taxon>
        <taxon>Fungi</taxon>
        <taxon>Dikarya</taxon>
        <taxon>Ascomycota</taxon>
        <taxon>Pezizomycotina</taxon>
        <taxon>Sordariomycetes</taxon>
        <taxon>Sordariomycetidae</taxon>
        <taxon>Sordariales</taxon>
        <taxon>Chaetomiaceae</taxon>
        <taxon>Achaetomium</taxon>
    </lineage>
</organism>
<sequence>MGNGHHHTPKKAKVIGTISFLEKEKIPHFKSRVFRHFGVSQRQGWEIVRQQRNRRNLKDDPDYPDLEETRGRKRILTPDDLRAMEKLIWEYGFE</sequence>